<dbReference type="GO" id="GO:0006352">
    <property type="term" value="P:DNA-templated transcription initiation"/>
    <property type="evidence" value="ECO:0007669"/>
    <property type="project" value="InterPro"/>
</dbReference>
<dbReference type="AlphaFoldDB" id="A0A561PL11"/>
<dbReference type="OrthoDB" id="9782108at2"/>
<comment type="caution">
    <text evidence="9">The sequence shown here is derived from an EMBL/GenBank/DDBJ whole genome shotgun (WGS) entry which is preliminary data.</text>
</comment>
<dbReference type="Pfam" id="PF08281">
    <property type="entry name" value="Sigma70_r4_2"/>
    <property type="match status" value="1"/>
</dbReference>
<dbReference type="SUPFAM" id="SSF88946">
    <property type="entry name" value="Sigma2 domain of RNA polymerase sigma factors"/>
    <property type="match status" value="1"/>
</dbReference>
<accession>A0A561PL11</accession>
<dbReference type="InterPro" id="IPR039425">
    <property type="entry name" value="RNA_pol_sigma-70-like"/>
</dbReference>
<keyword evidence="5 6" id="KW-0804">Transcription</keyword>
<dbReference type="Pfam" id="PF04542">
    <property type="entry name" value="Sigma70_r2"/>
    <property type="match status" value="1"/>
</dbReference>
<evidence type="ECO:0000256" key="5">
    <source>
        <dbReference type="ARBA" id="ARBA00023163"/>
    </source>
</evidence>
<evidence type="ECO:0000256" key="3">
    <source>
        <dbReference type="ARBA" id="ARBA00023082"/>
    </source>
</evidence>
<reference evidence="9 10" key="1">
    <citation type="submission" date="2019-06" db="EMBL/GenBank/DDBJ databases">
        <title>Sorghum-associated microbial communities from plants grown in Nebraska, USA.</title>
        <authorList>
            <person name="Schachtman D."/>
        </authorList>
    </citation>
    <scope>NUCLEOTIDE SEQUENCE [LARGE SCALE GENOMIC DNA]</scope>
    <source>
        <strain evidence="9 10">1209</strain>
    </source>
</reference>
<dbReference type="GO" id="GO:0003677">
    <property type="term" value="F:DNA binding"/>
    <property type="evidence" value="ECO:0007669"/>
    <property type="project" value="UniProtKB-KW"/>
</dbReference>
<keyword evidence="4 6" id="KW-0238">DNA-binding</keyword>
<feature type="domain" description="RNA polymerase sigma-70 region 2" evidence="7">
    <location>
        <begin position="10"/>
        <end position="75"/>
    </location>
</feature>
<dbReference type="PANTHER" id="PTHR43133">
    <property type="entry name" value="RNA POLYMERASE ECF-TYPE SIGMA FACTO"/>
    <property type="match status" value="1"/>
</dbReference>
<sequence length="187" mass="21726">MTTCNPTVWVKLYADELYKFACSRVSDTGLAQDLVQDTFLSGLQAMHQFRGESSEKTWLLAILKNKINDHYRTSGKAVMTTIDVEDPDPQLIFFNEKGHWRKEMAPRPWTTDINDKAEQADFFRILRTCMDKLTSVGKAIIQHKYLDEKKSADICKELSLTSSNYWVIIHRARLQLRACLEKNWFSN</sequence>
<keyword evidence="10" id="KW-1185">Reference proteome</keyword>
<dbReference type="EMBL" id="VIWO01000006">
    <property type="protein sequence ID" value="TWF38798.1"/>
    <property type="molecule type" value="Genomic_DNA"/>
</dbReference>
<dbReference type="NCBIfam" id="TIGR02937">
    <property type="entry name" value="sigma70-ECF"/>
    <property type="match status" value="1"/>
</dbReference>
<dbReference type="SUPFAM" id="SSF88659">
    <property type="entry name" value="Sigma3 and sigma4 domains of RNA polymerase sigma factors"/>
    <property type="match status" value="1"/>
</dbReference>
<keyword evidence="2 6" id="KW-0805">Transcription regulation</keyword>
<dbReference type="RefSeq" id="WP_145671235.1">
    <property type="nucleotide sequence ID" value="NZ_VIWO01000006.1"/>
</dbReference>
<dbReference type="InterPro" id="IPR014284">
    <property type="entry name" value="RNA_pol_sigma-70_dom"/>
</dbReference>
<evidence type="ECO:0000259" key="7">
    <source>
        <dbReference type="Pfam" id="PF04542"/>
    </source>
</evidence>
<evidence type="ECO:0000256" key="6">
    <source>
        <dbReference type="RuleBase" id="RU000716"/>
    </source>
</evidence>
<gene>
    <name evidence="9" type="ORF">FHW36_10619</name>
</gene>
<dbReference type="InterPro" id="IPR036388">
    <property type="entry name" value="WH-like_DNA-bd_sf"/>
</dbReference>
<dbReference type="InterPro" id="IPR000838">
    <property type="entry name" value="RNA_pol_sigma70_ECF_CS"/>
</dbReference>
<dbReference type="Proteomes" id="UP000320811">
    <property type="component" value="Unassembled WGS sequence"/>
</dbReference>
<evidence type="ECO:0000313" key="9">
    <source>
        <dbReference type="EMBL" id="TWF38798.1"/>
    </source>
</evidence>
<evidence type="ECO:0000256" key="2">
    <source>
        <dbReference type="ARBA" id="ARBA00023015"/>
    </source>
</evidence>
<evidence type="ECO:0000313" key="10">
    <source>
        <dbReference type="Proteomes" id="UP000320811"/>
    </source>
</evidence>
<proteinExistence type="inferred from homology"/>
<organism evidence="9 10">
    <name type="scientific">Chitinophaga polysaccharea</name>
    <dbReference type="NCBI Taxonomy" id="1293035"/>
    <lineage>
        <taxon>Bacteria</taxon>
        <taxon>Pseudomonadati</taxon>
        <taxon>Bacteroidota</taxon>
        <taxon>Chitinophagia</taxon>
        <taxon>Chitinophagales</taxon>
        <taxon>Chitinophagaceae</taxon>
        <taxon>Chitinophaga</taxon>
    </lineage>
</organism>
<dbReference type="InterPro" id="IPR013325">
    <property type="entry name" value="RNA_pol_sigma_r2"/>
</dbReference>
<evidence type="ECO:0000256" key="4">
    <source>
        <dbReference type="ARBA" id="ARBA00023125"/>
    </source>
</evidence>
<dbReference type="InterPro" id="IPR013249">
    <property type="entry name" value="RNA_pol_sigma70_r4_t2"/>
</dbReference>
<keyword evidence="3 6" id="KW-0731">Sigma factor</keyword>
<dbReference type="InterPro" id="IPR007627">
    <property type="entry name" value="RNA_pol_sigma70_r2"/>
</dbReference>
<dbReference type="InterPro" id="IPR013324">
    <property type="entry name" value="RNA_pol_sigma_r3/r4-like"/>
</dbReference>
<evidence type="ECO:0000256" key="1">
    <source>
        <dbReference type="ARBA" id="ARBA00010641"/>
    </source>
</evidence>
<feature type="domain" description="RNA polymerase sigma factor 70 region 4 type 2" evidence="8">
    <location>
        <begin position="124"/>
        <end position="176"/>
    </location>
</feature>
<dbReference type="PROSITE" id="PS01063">
    <property type="entry name" value="SIGMA70_ECF"/>
    <property type="match status" value="1"/>
</dbReference>
<protein>
    <recommendedName>
        <fullName evidence="6">RNA polymerase sigma factor</fullName>
    </recommendedName>
</protein>
<dbReference type="PANTHER" id="PTHR43133:SF8">
    <property type="entry name" value="RNA POLYMERASE SIGMA FACTOR HI_1459-RELATED"/>
    <property type="match status" value="1"/>
</dbReference>
<name>A0A561PL11_9BACT</name>
<comment type="similarity">
    <text evidence="1 6">Belongs to the sigma-70 factor family. ECF subfamily.</text>
</comment>
<dbReference type="GO" id="GO:0016987">
    <property type="term" value="F:sigma factor activity"/>
    <property type="evidence" value="ECO:0007669"/>
    <property type="project" value="UniProtKB-KW"/>
</dbReference>
<dbReference type="Gene3D" id="1.10.1740.10">
    <property type="match status" value="1"/>
</dbReference>
<evidence type="ECO:0000259" key="8">
    <source>
        <dbReference type="Pfam" id="PF08281"/>
    </source>
</evidence>
<dbReference type="Gene3D" id="1.10.10.10">
    <property type="entry name" value="Winged helix-like DNA-binding domain superfamily/Winged helix DNA-binding domain"/>
    <property type="match status" value="1"/>
</dbReference>